<sequence>MLHKQLRLSRRLQRRVVEKQCGQCDGSWCPEEPRTNGVCYIDVCGCPDNWLNSWCDIEEAQFESEWCQENNFRCDQCGGYWCEGQQLVEGEYQNDNDVDNDNDNDDDVDSDADEDQEENIAEGEDQGLLY</sequence>
<comment type="caution">
    <text evidence="2">The sequence shown here is derived from an EMBL/GenBank/DDBJ whole genome shotgun (WGS) entry which is preliminary data.</text>
</comment>
<protein>
    <submittedName>
        <fullName evidence="2">Uncharacterized protein</fullName>
    </submittedName>
</protein>
<feature type="region of interest" description="Disordered" evidence="1">
    <location>
        <begin position="92"/>
        <end position="130"/>
    </location>
</feature>
<organism evidence="2 3">
    <name type="scientific">Pseudocohnilembus persalinus</name>
    <name type="common">Ciliate</name>
    <dbReference type="NCBI Taxonomy" id="266149"/>
    <lineage>
        <taxon>Eukaryota</taxon>
        <taxon>Sar</taxon>
        <taxon>Alveolata</taxon>
        <taxon>Ciliophora</taxon>
        <taxon>Intramacronucleata</taxon>
        <taxon>Oligohymenophorea</taxon>
        <taxon>Scuticociliatia</taxon>
        <taxon>Philasterida</taxon>
        <taxon>Pseudocohnilembidae</taxon>
        <taxon>Pseudocohnilembus</taxon>
    </lineage>
</organism>
<dbReference type="InParanoid" id="A0A0V0R5K6"/>
<reference evidence="2 3" key="1">
    <citation type="journal article" date="2015" name="Sci. Rep.">
        <title>Genome of the facultative scuticociliatosis pathogen Pseudocohnilembus persalinus provides insight into its virulence through horizontal gene transfer.</title>
        <authorList>
            <person name="Xiong J."/>
            <person name="Wang G."/>
            <person name="Cheng J."/>
            <person name="Tian M."/>
            <person name="Pan X."/>
            <person name="Warren A."/>
            <person name="Jiang C."/>
            <person name="Yuan D."/>
            <person name="Miao W."/>
        </authorList>
    </citation>
    <scope>NUCLEOTIDE SEQUENCE [LARGE SCALE GENOMIC DNA]</scope>
    <source>
        <strain evidence="2">36N120E</strain>
    </source>
</reference>
<name>A0A0V0R5K6_PSEPJ</name>
<evidence type="ECO:0000256" key="1">
    <source>
        <dbReference type="SAM" id="MobiDB-lite"/>
    </source>
</evidence>
<dbReference type="AlphaFoldDB" id="A0A0V0R5K6"/>
<evidence type="ECO:0000313" key="2">
    <source>
        <dbReference type="EMBL" id="KRX09780.1"/>
    </source>
</evidence>
<dbReference type="Proteomes" id="UP000054937">
    <property type="component" value="Unassembled WGS sequence"/>
</dbReference>
<gene>
    <name evidence="2" type="ORF">PPERSA_02652</name>
</gene>
<keyword evidence="3" id="KW-1185">Reference proteome</keyword>
<proteinExistence type="predicted"/>
<evidence type="ECO:0000313" key="3">
    <source>
        <dbReference type="Proteomes" id="UP000054937"/>
    </source>
</evidence>
<dbReference type="EMBL" id="LDAU01000044">
    <property type="protein sequence ID" value="KRX09780.1"/>
    <property type="molecule type" value="Genomic_DNA"/>
</dbReference>
<accession>A0A0V0R5K6</accession>